<dbReference type="EMBL" id="JADQDC010000010">
    <property type="protein sequence ID" value="MBF9152149.1"/>
    <property type="molecule type" value="Genomic_DNA"/>
</dbReference>
<dbReference type="RefSeq" id="WP_196276470.1">
    <property type="nucleotide sequence ID" value="NZ_JADQDC010000010.1"/>
</dbReference>
<feature type="domain" description="Glycosyltransferase 2-like" evidence="4">
    <location>
        <begin position="13"/>
        <end position="157"/>
    </location>
</feature>
<evidence type="ECO:0000256" key="3">
    <source>
        <dbReference type="ARBA" id="ARBA00022679"/>
    </source>
</evidence>
<dbReference type="InterPro" id="IPR001173">
    <property type="entry name" value="Glyco_trans_2-like"/>
</dbReference>
<dbReference type="PANTHER" id="PTHR43179">
    <property type="entry name" value="RHAMNOSYLTRANSFERASE WBBL"/>
    <property type="match status" value="1"/>
</dbReference>
<keyword evidence="3" id="KW-0808">Transferase</keyword>
<evidence type="ECO:0000256" key="2">
    <source>
        <dbReference type="ARBA" id="ARBA00022676"/>
    </source>
</evidence>
<dbReference type="Gene3D" id="3.90.550.10">
    <property type="entry name" value="Spore Coat Polysaccharide Biosynthesis Protein SpsA, Chain A"/>
    <property type="match status" value="1"/>
</dbReference>
<evidence type="ECO:0000256" key="1">
    <source>
        <dbReference type="ARBA" id="ARBA00006739"/>
    </source>
</evidence>
<dbReference type="Proteomes" id="UP000600799">
    <property type="component" value="Unassembled WGS sequence"/>
</dbReference>
<evidence type="ECO:0000259" key="4">
    <source>
        <dbReference type="Pfam" id="PF00535"/>
    </source>
</evidence>
<evidence type="ECO:0000313" key="6">
    <source>
        <dbReference type="Proteomes" id="UP000600799"/>
    </source>
</evidence>
<comment type="caution">
    <text evidence="5">The sequence shown here is derived from an EMBL/GenBank/DDBJ whole genome shotgun (WGS) entry which is preliminary data.</text>
</comment>
<dbReference type="PANTHER" id="PTHR43179:SF12">
    <property type="entry name" value="GALACTOFURANOSYLTRANSFERASE GLFT2"/>
    <property type="match status" value="1"/>
</dbReference>
<name>A0ABS0HIR0_9SPHN</name>
<keyword evidence="6" id="KW-1185">Reference proteome</keyword>
<dbReference type="Pfam" id="PF00535">
    <property type="entry name" value="Glycos_transf_2"/>
    <property type="match status" value="1"/>
</dbReference>
<organism evidence="5 6">
    <name type="scientific">Novosphingobium jiangmenense</name>
    <dbReference type="NCBI Taxonomy" id="2791981"/>
    <lineage>
        <taxon>Bacteria</taxon>
        <taxon>Pseudomonadati</taxon>
        <taxon>Pseudomonadota</taxon>
        <taxon>Alphaproteobacteria</taxon>
        <taxon>Sphingomonadales</taxon>
        <taxon>Sphingomonadaceae</taxon>
        <taxon>Novosphingobium</taxon>
    </lineage>
</organism>
<protein>
    <submittedName>
        <fullName evidence="5">Glycosyltransferase</fullName>
    </submittedName>
</protein>
<keyword evidence="2" id="KW-0328">Glycosyltransferase</keyword>
<proteinExistence type="inferred from homology"/>
<accession>A0ABS0HIR0</accession>
<evidence type="ECO:0000313" key="5">
    <source>
        <dbReference type="EMBL" id="MBF9152149.1"/>
    </source>
</evidence>
<comment type="similarity">
    <text evidence="1">Belongs to the glycosyltransferase 2 family.</text>
</comment>
<dbReference type="SUPFAM" id="SSF53448">
    <property type="entry name" value="Nucleotide-diphospho-sugar transferases"/>
    <property type="match status" value="1"/>
</dbReference>
<gene>
    <name evidence="5" type="ORF">I2488_14150</name>
</gene>
<dbReference type="InterPro" id="IPR029044">
    <property type="entry name" value="Nucleotide-diphossugar_trans"/>
</dbReference>
<reference evidence="5 6" key="1">
    <citation type="submission" date="2020-11" db="EMBL/GenBank/DDBJ databases">
        <title>The genome sequence of Novosphingobium sp. 1Y9A.</title>
        <authorList>
            <person name="Liu Y."/>
        </authorList>
    </citation>
    <scope>NUCLEOTIDE SEQUENCE [LARGE SCALE GENOMIC DNA]</scope>
    <source>
        <strain evidence="5 6">1Y9A</strain>
    </source>
</reference>
<sequence length="285" mass="32563">MTNNANTTSRIGIVTINYNNARLTQKLLESVSRAVGADDVTVVVVDNASNENDRADLMEVETSFPRAMFIYEDVNHGYFKGINVGLAALRHTAEAPGTVIVCNNDIEFSDDFFITLKASGRLLEDHAVISPRIVTPSGREQNPHVIQPISRARVIVWQIYYSNYTLARIIFWLARHSAPITARRDYRQYKVAQKIEQGYGACYILTSDFFAHYKDLWAPTFLMGEEYFLSCQLKAVGKSVYYEPSLRVVHQDHATMGMLPNKKVWDISRRSFQVYLSYRQKYGRP</sequence>